<name>A0A1H0PB88_9BACT</name>
<reference evidence="7 8" key="1">
    <citation type="submission" date="2016-10" db="EMBL/GenBank/DDBJ databases">
        <authorList>
            <person name="de Groot N.N."/>
        </authorList>
    </citation>
    <scope>NUCLEOTIDE SEQUENCE [LARGE SCALE GENOMIC DNA]</scope>
    <source>
        <strain evidence="7 8">DSM 12130</strain>
    </source>
</reference>
<feature type="domain" description="Bacterial virulence protein VirB8" evidence="6">
    <location>
        <begin position="14"/>
        <end position="215"/>
    </location>
</feature>
<feature type="transmembrane region" description="Helical" evidence="5">
    <location>
        <begin position="33"/>
        <end position="51"/>
    </location>
</feature>
<evidence type="ECO:0000259" key="6">
    <source>
        <dbReference type="Pfam" id="PF04335"/>
    </source>
</evidence>
<evidence type="ECO:0000256" key="5">
    <source>
        <dbReference type="SAM" id="Phobius"/>
    </source>
</evidence>
<keyword evidence="4 5" id="KW-0472">Membrane</keyword>
<dbReference type="Proteomes" id="UP000199073">
    <property type="component" value="Unassembled WGS sequence"/>
</dbReference>
<evidence type="ECO:0000313" key="8">
    <source>
        <dbReference type="Proteomes" id="UP000199073"/>
    </source>
</evidence>
<comment type="subcellular location">
    <subcellularLocation>
        <location evidence="1">Membrane</location>
        <topology evidence="1">Single-pass membrane protein</topology>
    </subcellularLocation>
</comment>
<dbReference type="RefSeq" id="WP_092221573.1">
    <property type="nucleotide sequence ID" value="NZ_FNJI01000009.1"/>
</dbReference>
<evidence type="ECO:0000313" key="7">
    <source>
        <dbReference type="EMBL" id="SDP02020.1"/>
    </source>
</evidence>
<dbReference type="InterPro" id="IPR032710">
    <property type="entry name" value="NTF2-like_dom_sf"/>
</dbReference>
<evidence type="ECO:0000256" key="1">
    <source>
        <dbReference type="ARBA" id="ARBA00004167"/>
    </source>
</evidence>
<dbReference type="AlphaFoldDB" id="A0A1H0PB88"/>
<keyword evidence="3 5" id="KW-1133">Transmembrane helix</keyword>
<dbReference type="GO" id="GO:0016020">
    <property type="term" value="C:membrane"/>
    <property type="evidence" value="ECO:0007669"/>
    <property type="project" value="UniProtKB-SubCell"/>
</dbReference>
<dbReference type="SUPFAM" id="SSF54427">
    <property type="entry name" value="NTF2-like"/>
    <property type="match status" value="1"/>
</dbReference>
<protein>
    <submittedName>
        <fullName evidence="7">Type IV secretion system protein VirB5</fullName>
    </submittedName>
</protein>
<keyword evidence="8" id="KW-1185">Reference proteome</keyword>
<proteinExistence type="predicted"/>
<gene>
    <name evidence="7" type="ORF">SAMN05660330_01585</name>
</gene>
<dbReference type="InterPro" id="IPR035658">
    <property type="entry name" value="TrbF"/>
</dbReference>
<dbReference type="EMBL" id="FNJI01000009">
    <property type="protein sequence ID" value="SDP02020.1"/>
    <property type="molecule type" value="Genomic_DNA"/>
</dbReference>
<dbReference type="CDD" id="cd16425">
    <property type="entry name" value="TrbF"/>
    <property type="match status" value="1"/>
</dbReference>
<dbReference type="OrthoDB" id="597581at2"/>
<evidence type="ECO:0000256" key="3">
    <source>
        <dbReference type="ARBA" id="ARBA00022989"/>
    </source>
</evidence>
<organism evidence="7 8">
    <name type="scientific">Desulforhopalus singaporensis</name>
    <dbReference type="NCBI Taxonomy" id="91360"/>
    <lineage>
        <taxon>Bacteria</taxon>
        <taxon>Pseudomonadati</taxon>
        <taxon>Thermodesulfobacteriota</taxon>
        <taxon>Desulfobulbia</taxon>
        <taxon>Desulfobulbales</taxon>
        <taxon>Desulfocapsaceae</taxon>
        <taxon>Desulforhopalus</taxon>
    </lineage>
</organism>
<keyword evidence="2 5" id="KW-0812">Transmembrane</keyword>
<evidence type="ECO:0000256" key="4">
    <source>
        <dbReference type="ARBA" id="ARBA00023136"/>
    </source>
</evidence>
<dbReference type="Pfam" id="PF04335">
    <property type="entry name" value="VirB8"/>
    <property type="match status" value="1"/>
</dbReference>
<sequence>MTKEEKNNHYLAGKRAWAEVYGSFIEERNRWRMIALVAVTVTLLLGVANIWQLTQAKIIPYVVEVDRAGRVSGASAATAIDSREEVIQYSLASFINAWRTVTADISLQEKYVKQASFVSVGAAKGTLGQWYTQNNPYNSSQKKLVEVRITRLPLYVSGDTWSAEWEEITRNHQGEIQVRKTYTANLVIKRKTPETQTEILRNAAGIYVSEVSVSEKTGGL</sequence>
<evidence type="ECO:0000256" key="2">
    <source>
        <dbReference type="ARBA" id="ARBA00022692"/>
    </source>
</evidence>
<accession>A0A1H0PB88</accession>
<dbReference type="Gene3D" id="3.10.450.230">
    <property type="entry name" value="VirB8 protein"/>
    <property type="match status" value="1"/>
</dbReference>
<dbReference type="InterPro" id="IPR007430">
    <property type="entry name" value="VirB8"/>
</dbReference>
<dbReference type="STRING" id="91360.SAMN05660330_01585"/>